<keyword evidence="2" id="KW-1185">Reference proteome</keyword>
<proteinExistence type="predicted"/>
<name>A0A9Q0XYV6_9SAUR</name>
<organism evidence="1 2">
    <name type="scientific">Phrynocephalus forsythii</name>
    <dbReference type="NCBI Taxonomy" id="171643"/>
    <lineage>
        <taxon>Eukaryota</taxon>
        <taxon>Metazoa</taxon>
        <taxon>Chordata</taxon>
        <taxon>Craniata</taxon>
        <taxon>Vertebrata</taxon>
        <taxon>Euteleostomi</taxon>
        <taxon>Lepidosauria</taxon>
        <taxon>Squamata</taxon>
        <taxon>Bifurcata</taxon>
        <taxon>Unidentata</taxon>
        <taxon>Episquamata</taxon>
        <taxon>Toxicofera</taxon>
        <taxon>Iguania</taxon>
        <taxon>Acrodonta</taxon>
        <taxon>Agamidae</taxon>
        <taxon>Agaminae</taxon>
        <taxon>Phrynocephalus</taxon>
    </lineage>
</organism>
<evidence type="ECO:0000313" key="2">
    <source>
        <dbReference type="Proteomes" id="UP001142489"/>
    </source>
</evidence>
<comment type="caution">
    <text evidence="1">The sequence shown here is derived from an EMBL/GenBank/DDBJ whole genome shotgun (WGS) entry which is preliminary data.</text>
</comment>
<dbReference type="Proteomes" id="UP001142489">
    <property type="component" value="Unassembled WGS sequence"/>
</dbReference>
<reference evidence="1" key="1">
    <citation type="journal article" date="2023" name="DNA Res.">
        <title>Chromosome-level genome assembly of Phrynocephalus forsythii using third-generation DNA sequencing and Hi-C analysis.</title>
        <authorList>
            <person name="Qi Y."/>
            <person name="Zhao W."/>
            <person name="Zhao Y."/>
            <person name="Niu C."/>
            <person name="Cao S."/>
            <person name="Zhang Y."/>
        </authorList>
    </citation>
    <scope>NUCLEOTIDE SEQUENCE</scope>
    <source>
        <tissue evidence="1">Muscle</tissue>
    </source>
</reference>
<dbReference type="EMBL" id="JAPFRF010000005">
    <property type="protein sequence ID" value="KAJ7332870.1"/>
    <property type="molecule type" value="Genomic_DNA"/>
</dbReference>
<dbReference type="AlphaFoldDB" id="A0A9Q0XYV6"/>
<accession>A0A9Q0XYV6</accession>
<sequence length="91" mass="10001">MQGAHVNKHLQHNLHWLRPVKGISSAEVEHVAPSACGYADSECALPWGKRGMNATRLAIRFLSLENGNITPVHVCQIMYVPDSSMADIDAH</sequence>
<gene>
    <name evidence="1" type="ORF">JRQ81_015050</name>
</gene>
<protein>
    <submittedName>
        <fullName evidence="1">Uncharacterized protein</fullName>
    </submittedName>
</protein>
<evidence type="ECO:0000313" key="1">
    <source>
        <dbReference type="EMBL" id="KAJ7332870.1"/>
    </source>
</evidence>